<sequence>MVGVVPELGKTWEETVSSKQRRLPNFGPQLGRPKFGSNVQDLFSHSYSPPGDSRLPPPSTSRWVWIRTARVWDPAAERFPTRPSDVRRFGDKAKFLRRVRAATTDSRSFAEVVREDRMERRYQGSRDGYDSQRDGRMAKDRTDTYRDGRDLRGNRDMREGLPQAMGGRDQHLPGMKRQGEEGGSHVVRQTTEEDLRHKLNRDHEDHRRGVPPPMTPPIRDQVWKEDNRRLGKDPMVDPTSGMLCYNCHQVGHHKSQCSNPSFCYGCKQTGHIASKCPNAKPNKGLRLCGYEVVETESKIRAIVTVHEGRGTRFRISAELNYLVCSEIDWNIRRLSSTEFMIVVPTPEILSLLERMGKIKFTCYDLLALVEETDRDPDSFDTPKIVWVRTLGIPSIGRKETHVMELGYLVGDLEEVHVESLKWKEVWIKVYINKQGHKISWFVADKDPTKPPSGGHDKR</sequence>
<proteinExistence type="predicted"/>
<dbReference type="PANTHER" id="PTHR33170:SF51">
    <property type="entry name" value="CCHC-TYPE DOMAIN-CONTAINING PROTEIN"/>
    <property type="match status" value="1"/>
</dbReference>
<dbReference type="SUPFAM" id="SSF57756">
    <property type="entry name" value="Retrovirus zinc finger-like domains"/>
    <property type="match status" value="1"/>
</dbReference>
<dbReference type="SMART" id="SM00343">
    <property type="entry name" value="ZnF_C2HC"/>
    <property type="match status" value="2"/>
</dbReference>
<feature type="region of interest" description="Disordered" evidence="2">
    <location>
        <begin position="16"/>
        <end position="58"/>
    </location>
</feature>
<feature type="compositionally biased region" description="Basic and acidic residues" evidence="2">
    <location>
        <begin position="120"/>
        <end position="159"/>
    </location>
</feature>
<feature type="domain" description="CCHC-type" evidence="3">
    <location>
        <begin position="263"/>
        <end position="278"/>
    </location>
</feature>
<dbReference type="InterPro" id="IPR001878">
    <property type="entry name" value="Znf_CCHC"/>
</dbReference>
<evidence type="ECO:0000256" key="2">
    <source>
        <dbReference type="SAM" id="MobiDB-lite"/>
    </source>
</evidence>
<keyword evidence="5" id="KW-1185">Reference proteome</keyword>
<feature type="region of interest" description="Disordered" evidence="2">
    <location>
        <begin position="120"/>
        <end position="194"/>
    </location>
</feature>
<dbReference type="Proteomes" id="UP000823388">
    <property type="component" value="Chromosome 1N"/>
</dbReference>
<evidence type="ECO:0000259" key="3">
    <source>
        <dbReference type="PROSITE" id="PS50158"/>
    </source>
</evidence>
<evidence type="ECO:0000313" key="4">
    <source>
        <dbReference type="EMBL" id="KAG2648925.1"/>
    </source>
</evidence>
<dbReference type="InterPro" id="IPR036875">
    <property type="entry name" value="Znf_CCHC_sf"/>
</dbReference>
<keyword evidence="1" id="KW-0863">Zinc-finger</keyword>
<dbReference type="GO" id="GO:0003676">
    <property type="term" value="F:nucleic acid binding"/>
    <property type="evidence" value="ECO:0007669"/>
    <property type="project" value="InterPro"/>
</dbReference>
<dbReference type="AlphaFoldDB" id="A0A8T0WNP9"/>
<keyword evidence="1" id="KW-0479">Metal-binding</keyword>
<name>A0A8T0WNP9_PANVG</name>
<reference evidence="4" key="1">
    <citation type="submission" date="2020-05" db="EMBL/GenBank/DDBJ databases">
        <title>WGS assembly of Panicum virgatum.</title>
        <authorList>
            <person name="Lovell J.T."/>
            <person name="Jenkins J."/>
            <person name="Shu S."/>
            <person name="Juenger T.E."/>
            <person name="Schmutz J."/>
        </authorList>
    </citation>
    <scope>NUCLEOTIDE SEQUENCE</scope>
    <source>
        <strain evidence="4">AP13</strain>
    </source>
</reference>
<dbReference type="GO" id="GO:0008270">
    <property type="term" value="F:zinc ion binding"/>
    <property type="evidence" value="ECO:0007669"/>
    <property type="project" value="UniProtKB-KW"/>
</dbReference>
<feature type="compositionally biased region" description="Polar residues" evidence="2">
    <location>
        <begin position="37"/>
        <end position="47"/>
    </location>
</feature>
<organism evidence="4 5">
    <name type="scientific">Panicum virgatum</name>
    <name type="common">Blackwell switchgrass</name>
    <dbReference type="NCBI Taxonomy" id="38727"/>
    <lineage>
        <taxon>Eukaryota</taxon>
        <taxon>Viridiplantae</taxon>
        <taxon>Streptophyta</taxon>
        <taxon>Embryophyta</taxon>
        <taxon>Tracheophyta</taxon>
        <taxon>Spermatophyta</taxon>
        <taxon>Magnoliopsida</taxon>
        <taxon>Liliopsida</taxon>
        <taxon>Poales</taxon>
        <taxon>Poaceae</taxon>
        <taxon>PACMAD clade</taxon>
        <taxon>Panicoideae</taxon>
        <taxon>Panicodae</taxon>
        <taxon>Paniceae</taxon>
        <taxon>Panicinae</taxon>
        <taxon>Panicum</taxon>
        <taxon>Panicum sect. Hiantes</taxon>
    </lineage>
</organism>
<dbReference type="Pfam" id="PF00098">
    <property type="entry name" value="zf-CCHC"/>
    <property type="match status" value="1"/>
</dbReference>
<comment type="caution">
    <text evidence="4">The sequence shown here is derived from an EMBL/GenBank/DDBJ whole genome shotgun (WGS) entry which is preliminary data.</text>
</comment>
<accession>A0A8T0WNP9</accession>
<protein>
    <recommendedName>
        <fullName evidence="3">CCHC-type domain-containing protein</fullName>
    </recommendedName>
</protein>
<dbReference type="Gene3D" id="4.10.60.10">
    <property type="entry name" value="Zinc finger, CCHC-type"/>
    <property type="match status" value="1"/>
</dbReference>
<dbReference type="PROSITE" id="PS50158">
    <property type="entry name" value="ZF_CCHC"/>
    <property type="match status" value="2"/>
</dbReference>
<gene>
    <name evidence="4" type="ORF">PVAP13_1NG075201</name>
</gene>
<feature type="domain" description="CCHC-type" evidence="3">
    <location>
        <begin position="244"/>
        <end position="259"/>
    </location>
</feature>
<keyword evidence="1" id="KW-0862">Zinc</keyword>
<evidence type="ECO:0000313" key="5">
    <source>
        <dbReference type="Proteomes" id="UP000823388"/>
    </source>
</evidence>
<evidence type="ECO:0000256" key="1">
    <source>
        <dbReference type="PROSITE-ProRule" id="PRU00047"/>
    </source>
</evidence>
<dbReference type="EMBL" id="CM029038">
    <property type="protein sequence ID" value="KAG2648925.1"/>
    <property type="molecule type" value="Genomic_DNA"/>
</dbReference>
<dbReference type="PANTHER" id="PTHR33170">
    <property type="entry name" value="DUF4283 DOMAIN-CONTAINING PROTEIN-RELATED"/>
    <property type="match status" value="1"/>
</dbReference>